<gene>
    <name evidence="2" type="ORF">WMY93_000692</name>
</gene>
<dbReference type="Proteomes" id="UP001460270">
    <property type="component" value="Unassembled WGS sequence"/>
</dbReference>
<protein>
    <submittedName>
        <fullName evidence="2">Uncharacterized protein</fullName>
    </submittedName>
</protein>
<evidence type="ECO:0000313" key="3">
    <source>
        <dbReference type="Proteomes" id="UP001460270"/>
    </source>
</evidence>
<evidence type="ECO:0000256" key="1">
    <source>
        <dbReference type="SAM" id="MobiDB-lite"/>
    </source>
</evidence>
<feature type="region of interest" description="Disordered" evidence="1">
    <location>
        <begin position="18"/>
        <end position="39"/>
    </location>
</feature>
<accession>A0AAW0Q007</accession>
<dbReference type="AlphaFoldDB" id="A0AAW0Q007"/>
<keyword evidence="3" id="KW-1185">Reference proteome</keyword>
<dbReference type="EMBL" id="JBBPFD010000001">
    <property type="protein sequence ID" value="KAK7944964.1"/>
    <property type="molecule type" value="Genomic_DNA"/>
</dbReference>
<comment type="caution">
    <text evidence="2">The sequence shown here is derived from an EMBL/GenBank/DDBJ whole genome shotgun (WGS) entry which is preliminary data.</text>
</comment>
<sequence>MGMLRFYLCTTPKEFTETEDSDLAEHQHENASLSSTPTDVVIVDELNNPTPAYEHDDALPYSNILTEFYDYATEGQDMRVPALSSKRKEEEWKSIGRILVKGFRTVGISLVGWHKLSQ</sequence>
<name>A0AAW0Q007_9GOBI</name>
<proteinExistence type="predicted"/>
<evidence type="ECO:0000313" key="2">
    <source>
        <dbReference type="EMBL" id="KAK7944964.1"/>
    </source>
</evidence>
<organism evidence="2 3">
    <name type="scientific">Mugilogobius chulae</name>
    <name type="common">yellowstripe goby</name>
    <dbReference type="NCBI Taxonomy" id="88201"/>
    <lineage>
        <taxon>Eukaryota</taxon>
        <taxon>Metazoa</taxon>
        <taxon>Chordata</taxon>
        <taxon>Craniata</taxon>
        <taxon>Vertebrata</taxon>
        <taxon>Euteleostomi</taxon>
        <taxon>Actinopterygii</taxon>
        <taxon>Neopterygii</taxon>
        <taxon>Teleostei</taxon>
        <taxon>Neoteleostei</taxon>
        <taxon>Acanthomorphata</taxon>
        <taxon>Gobiaria</taxon>
        <taxon>Gobiiformes</taxon>
        <taxon>Gobioidei</taxon>
        <taxon>Gobiidae</taxon>
        <taxon>Gobionellinae</taxon>
        <taxon>Mugilogobius</taxon>
    </lineage>
</organism>
<reference evidence="3" key="1">
    <citation type="submission" date="2024-04" db="EMBL/GenBank/DDBJ databases">
        <title>Salinicola lusitanus LLJ914,a marine bacterium isolated from the Okinawa Trough.</title>
        <authorList>
            <person name="Li J."/>
        </authorList>
    </citation>
    <scope>NUCLEOTIDE SEQUENCE [LARGE SCALE GENOMIC DNA]</scope>
</reference>